<dbReference type="InterPro" id="IPR029041">
    <property type="entry name" value="FAD-linked_oxidoreductase-like"/>
</dbReference>
<dbReference type="InterPro" id="IPR015659">
    <property type="entry name" value="Proline_oxidase"/>
</dbReference>
<keyword evidence="4" id="KW-1185">Reference proteome</keyword>
<dbReference type="SUPFAM" id="SSF51730">
    <property type="entry name" value="FAD-linked oxidoreductase"/>
    <property type="match status" value="1"/>
</dbReference>
<gene>
    <name evidence="3" type="ORF">GCM10022381_14960</name>
</gene>
<accession>A0ABP7KCD4</accession>
<reference evidence="4" key="1">
    <citation type="journal article" date="2019" name="Int. J. Syst. Evol. Microbiol.">
        <title>The Global Catalogue of Microorganisms (GCM) 10K type strain sequencing project: providing services to taxonomists for standard genome sequencing and annotation.</title>
        <authorList>
            <consortium name="The Broad Institute Genomics Platform"/>
            <consortium name="The Broad Institute Genome Sequencing Center for Infectious Disease"/>
            <person name="Wu L."/>
            <person name="Ma J."/>
        </authorList>
    </citation>
    <scope>NUCLEOTIDE SEQUENCE [LARGE SCALE GENOMIC DNA]</scope>
    <source>
        <strain evidence="4">JCM 17021</strain>
    </source>
</reference>
<name>A0ABP7KCD4_9MICO</name>
<keyword evidence="1" id="KW-0560">Oxidoreductase</keyword>
<dbReference type="InterPro" id="IPR002872">
    <property type="entry name" value="Proline_DH_dom"/>
</dbReference>
<dbReference type="EMBL" id="BAABCN010000002">
    <property type="protein sequence ID" value="GAA3872948.1"/>
    <property type="molecule type" value="Genomic_DNA"/>
</dbReference>
<sequence length="322" mass="35483">MTVSETDFHRAADTLRSWALDEDLKQRVMSSPVLAAQAERVARRYTAGETVADAITAATAAMARGHLPSIEYAGESIRDADLARSETAVFLDLARAIHAASLPSTISFDLSHVGAVIDRDLTLHNVRQLAEATAPLGTALMISAEGSDRTDLVLDLYDELPAEFPHIGITLQARLHRTPDDLTRVLQHPGTVRLVKGAFLESEDTAYPRESEELTTAYLDLARRLITSGKKVAIASHDEALITAIIAEHGDQLRAATVEFEMLLGLGTELLDRLHADGYATREYVVFGCEWWLYVLNRIAEHPERIITALADLNPERSRKLR</sequence>
<proteinExistence type="predicted"/>
<evidence type="ECO:0000256" key="1">
    <source>
        <dbReference type="ARBA" id="ARBA00023002"/>
    </source>
</evidence>
<dbReference type="RefSeq" id="WP_345064098.1">
    <property type="nucleotide sequence ID" value="NZ_BAABCN010000002.1"/>
</dbReference>
<evidence type="ECO:0000313" key="3">
    <source>
        <dbReference type="EMBL" id="GAA3872948.1"/>
    </source>
</evidence>
<evidence type="ECO:0000259" key="2">
    <source>
        <dbReference type="Pfam" id="PF01619"/>
    </source>
</evidence>
<dbReference type="Pfam" id="PF01619">
    <property type="entry name" value="Pro_dh"/>
    <property type="match status" value="1"/>
</dbReference>
<evidence type="ECO:0000313" key="4">
    <source>
        <dbReference type="Proteomes" id="UP001501803"/>
    </source>
</evidence>
<feature type="domain" description="Proline dehydrogenase" evidence="2">
    <location>
        <begin position="60"/>
        <end position="288"/>
    </location>
</feature>
<dbReference type="Proteomes" id="UP001501803">
    <property type="component" value="Unassembled WGS sequence"/>
</dbReference>
<comment type="caution">
    <text evidence="3">The sequence shown here is derived from an EMBL/GenBank/DDBJ whole genome shotgun (WGS) entry which is preliminary data.</text>
</comment>
<dbReference type="Gene3D" id="3.20.20.220">
    <property type="match status" value="1"/>
</dbReference>
<dbReference type="PANTHER" id="PTHR13914:SF0">
    <property type="entry name" value="PROLINE DEHYDROGENASE 1, MITOCHONDRIAL"/>
    <property type="match status" value="1"/>
</dbReference>
<organism evidence="3 4">
    <name type="scientific">Leifsonia kafniensis</name>
    <dbReference type="NCBI Taxonomy" id="475957"/>
    <lineage>
        <taxon>Bacteria</taxon>
        <taxon>Bacillati</taxon>
        <taxon>Actinomycetota</taxon>
        <taxon>Actinomycetes</taxon>
        <taxon>Micrococcales</taxon>
        <taxon>Microbacteriaceae</taxon>
        <taxon>Leifsonia</taxon>
    </lineage>
</organism>
<dbReference type="PANTHER" id="PTHR13914">
    <property type="entry name" value="PROLINE OXIDASE"/>
    <property type="match status" value="1"/>
</dbReference>
<protein>
    <submittedName>
        <fullName evidence="3">Proline dehydrogenase family protein</fullName>
    </submittedName>
</protein>